<evidence type="ECO:0000313" key="3">
    <source>
        <dbReference type="EMBL" id="MCC9628720.1"/>
    </source>
</evidence>
<dbReference type="EMBL" id="JAJKFT010000004">
    <property type="protein sequence ID" value="MCC9628720.1"/>
    <property type="molecule type" value="Genomic_DNA"/>
</dbReference>
<keyword evidence="4" id="KW-1185">Reference proteome</keyword>
<evidence type="ECO:0000256" key="1">
    <source>
        <dbReference type="SAM" id="SignalP"/>
    </source>
</evidence>
<comment type="caution">
    <text evidence="3">The sequence shown here is derived from an EMBL/GenBank/DDBJ whole genome shotgun (WGS) entry which is preliminary data.</text>
</comment>
<reference evidence="3" key="1">
    <citation type="submission" date="2021-11" db="EMBL/GenBank/DDBJ databases">
        <title>Genome sequence.</title>
        <authorList>
            <person name="Sun Q."/>
        </authorList>
    </citation>
    <scope>NUCLEOTIDE SEQUENCE</scope>
    <source>
        <strain evidence="3">JC732</strain>
    </source>
</reference>
<dbReference type="Gene3D" id="2.60.120.560">
    <property type="entry name" value="Exo-inulinase, domain 1"/>
    <property type="match status" value="1"/>
</dbReference>
<dbReference type="RefSeq" id="WP_230218172.1">
    <property type="nucleotide sequence ID" value="NZ_JAJKFT010000004.1"/>
</dbReference>
<evidence type="ECO:0000313" key="4">
    <source>
        <dbReference type="Proteomes" id="UP001139103"/>
    </source>
</evidence>
<dbReference type="InterPro" id="IPR010496">
    <property type="entry name" value="AL/BT2_dom"/>
</dbReference>
<feature type="chain" id="PRO_5040764671" evidence="1">
    <location>
        <begin position="20"/>
        <end position="228"/>
    </location>
</feature>
<name>A0A9X1SF45_9BACT</name>
<gene>
    <name evidence="3" type="ORF">LOC68_09945</name>
</gene>
<evidence type="ECO:0000259" key="2">
    <source>
        <dbReference type="Pfam" id="PF06439"/>
    </source>
</evidence>
<protein>
    <submittedName>
        <fullName evidence="3">DUF1080 domain-containing protein</fullName>
    </submittedName>
</protein>
<keyword evidence="1" id="KW-0732">Signal</keyword>
<feature type="domain" description="3-keto-alpha-glucoside-1,2-lyase/3-keto-2-hydroxy-glucal hydratase" evidence="2">
    <location>
        <begin position="55"/>
        <end position="216"/>
    </location>
</feature>
<feature type="signal peptide" evidence="1">
    <location>
        <begin position="1"/>
        <end position="19"/>
    </location>
</feature>
<dbReference type="AlphaFoldDB" id="A0A9X1SF45"/>
<sequence length="228" mass="25115">MKRPLAIVVSLSLFSFVLANEPAPPKTQQLQPTKLISAEKFADQSAFGVKGKPGANGWRAGIGEWTIVDGAAYEKSERPSEKRPNGHEAVCEVVTDLGDLVLTGEFKLGDSPQVGFVCRDTNQPNHHLGRVVITPKAIWIQKMSGIAKETRREELTRVAAEIDPKAWHTVTVEVSGDRWIARIDDITLEAQHERFADRKGRVGMVARGDGAQFRNLALWDAKQPEAAK</sequence>
<accession>A0A9X1SF45</accession>
<dbReference type="Proteomes" id="UP001139103">
    <property type="component" value="Unassembled WGS sequence"/>
</dbReference>
<proteinExistence type="predicted"/>
<dbReference type="Pfam" id="PF06439">
    <property type="entry name" value="3keto-disac_hyd"/>
    <property type="match status" value="1"/>
</dbReference>
<organism evidence="3 4">
    <name type="scientific">Blastopirellula sediminis</name>
    <dbReference type="NCBI Taxonomy" id="2894196"/>
    <lineage>
        <taxon>Bacteria</taxon>
        <taxon>Pseudomonadati</taxon>
        <taxon>Planctomycetota</taxon>
        <taxon>Planctomycetia</taxon>
        <taxon>Pirellulales</taxon>
        <taxon>Pirellulaceae</taxon>
        <taxon>Blastopirellula</taxon>
    </lineage>
</organism>
<dbReference type="GO" id="GO:0016787">
    <property type="term" value="F:hydrolase activity"/>
    <property type="evidence" value="ECO:0007669"/>
    <property type="project" value="InterPro"/>
</dbReference>